<dbReference type="PANTHER" id="PTHR30590:SF2">
    <property type="entry name" value="INNER MEMBRANE PROTEIN"/>
    <property type="match status" value="1"/>
</dbReference>
<accession>I2N2L6</accession>
<evidence type="ECO:0000313" key="1">
    <source>
        <dbReference type="EMBL" id="QKM68569.1"/>
    </source>
</evidence>
<dbReference type="AlphaFoldDB" id="I2N2L6"/>
<dbReference type="EMBL" id="CP029159">
    <property type="protein sequence ID" value="QKM68569.1"/>
    <property type="molecule type" value="Genomic_DNA"/>
</dbReference>
<keyword evidence="2" id="KW-1185">Reference proteome</keyword>
<protein>
    <submittedName>
        <fullName evidence="1">DUF418 domain-containing protein</fullName>
    </submittedName>
</protein>
<dbReference type="RefSeq" id="WP_006347860.1">
    <property type="nucleotide sequence ID" value="NZ_CP029159.1"/>
</dbReference>
<evidence type="ECO:0000313" key="2">
    <source>
        <dbReference type="Proteomes" id="UP000005940"/>
    </source>
</evidence>
<dbReference type="InterPro" id="IPR007349">
    <property type="entry name" value="DUF418"/>
</dbReference>
<proteinExistence type="predicted"/>
<dbReference type="Proteomes" id="UP000005940">
    <property type="component" value="Chromosome"/>
</dbReference>
<dbReference type="PANTHER" id="PTHR30590">
    <property type="entry name" value="INNER MEMBRANE PROTEIN"/>
    <property type="match status" value="1"/>
</dbReference>
<name>I2N2L6_STRT9</name>
<gene>
    <name evidence="1" type="ORF">STSU_016685</name>
</gene>
<dbReference type="InterPro" id="IPR052529">
    <property type="entry name" value="Bact_Transport_Assoc"/>
</dbReference>
<sequence length="408" mass="42968">MNRIPHTEAPAGPAAARLLNVDALRGFALLGILTVNIWAFADPYYAATAGNPAHDSPLDHAVRFLVSVFFETKFYLLFSFLFGYSFTLQMSAAERAGASFRPRMLRRQAGLLGIGLLHGALLFHGEILTLYAVLGLVLLACRGLAPRRAAKTAVTLLGVSGGLWLLLGIADLADGGASPGAGSGPAEKLAAFSGDAAATAGHHAGHFAETFGALVLIQGASSLAMFLLGLAAGRVRLFAEPDVHRALFRRILRTGGPLGLAGAAFYGWCAVYRQGTALETLAFAVSQVTAPLLTASYVVLGLALFRTARGAAVERALAPLGKTALSAYLLQSLTLGVLFTGYGFGLIDRMSPLSVAAVVPGIFLAQLLLARWWLRGHRYGPAEWLLRAVTVAGLPQWRKQNAPNPQGS</sequence>
<organism evidence="1 2">
    <name type="scientific">Streptomyces tsukubensis (strain DSM 42081 / NBRC 108919 / NRRL 18488 / 9993)</name>
    <dbReference type="NCBI Taxonomy" id="1114943"/>
    <lineage>
        <taxon>Bacteria</taxon>
        <taxon>Bacillati</taxon>
        <taxon>Actinomycetota</taxon>
        <taxon>Actinomycetes</taxon>
        <taxon>Kitasatosporales</taxon>
        <taxon>Streptomycetaceae</taxon>
        <taxon>Streptomyces</taxon>
    </lineage>
</organism>
<dbReference type="Pfam" id="PF04235">
    <property type="entry name" value="DUF418"/>
    <property type="match status" value="1"/>
</dbReference>
<reference evidence="1 2" key="1">
    <citation type="journal article" date="2012" name="J. Bacteriol.">
        <title>Draft genome of Streptomyces tsukubaensis NRRL 18488, the producer of the clinically important immunosuppressant tacrolimus (FK506).</title>
        <authorList>
            <person name="Barreiro C."/>
            <person name="Prieto C."/>
            <person name="Sola-Landa A."/>
            <person name="Solera E."/>
            <person name="Martinez-Castro M."/>
            <person name="Perez-Redondo R."/>
            <person name="Garcia-Estrada C."/>
            <person name="Aparicio J.F."/>
            <person name="Fernandez-Martinez L.T."/>
            <person name="Santos-Aberturas J."/>
            <person name="Salehi-Najafabadi Z."/>
            <person name="Rodriguez-Garcia A."/>
            <person name="Tauch A."/>
            <person name="Martin J.F."/>
        </authorList>
    </citation>
    <scope>NUCLEOTIDE SEQUENCE [LARGE SCALE GENOMIC DNA]</scope>
    <source>
        <strain evidence="2">DSM 42081 / NBRC 108919 / NRRL 18488 / 9993</strain>
    </source>
</reference>